<dbReference type="STRING" id="1522368.IN07_08070"/>
<dbReference type="InterPro" id="IPR051448">
    <property type="entry name" value="CdaR-like_regulators"/>
</dbReference>
<sequence length="403" mass="42579">MDAAATPEEALARIARAAAGEQGAPVGLLDGYLPAVLAVARTGRRLGVAEEESCRRLGGEAARAGVSLPALVDLYMTASRRLWPELPDLLGRVRSRPVRPAELVGIGEVVWRAADTALAALATGHLDAQHEVVRREEAYRREFVDDLFSGRSDVGSLVERAEPFGLSLTATHVVTVAGTDRPIDSGMHVAGAVEAAVRARTDGQGLLVAAKDGRLLCMLSSPAADGRGGGGIGPQELAEVVGRAVARLTHRSSWRVGVGRPHAGPRGVLRSYREAIDALDLAARLELPQPVVHARDLLVYRVLLRDETAMADLVQTVLGPLVDARGGAEPLVCTLAAYFATGGNAAATARALHLSVRAVSYRIERVHALTGHDATDPADHLPLLVAVTGARMLGWPRRRLVVD</sequence>
<gene>
    <name evidence="5" type="ORF">IN07_08070</name>
</gene>
<dbReference type="InterPro" id="IPR025736">
    <property type="entry name" value="PucR_C-HTH_dom"/>
</dbReference>
<proteinExistence type="inferred from homology"/>
<dbReference type="Pfam" id="PF14361">
    <property type="entry name" value="RsbRD_N"/>
    <property type="match status" value="1"/>
</dbReference>
<dbReference type="InterPro" id="IPR041522">
    <property type="entry name" value="CdaR_GGDEF"/>
</dbReference>
<dbReference type="PANTHER" id="PTHR33744">
    <property type="entry name" value="CARBOHYDRATE DIACID REGULATOR"/>
    <property type="match status" value="1"/>
</dbReference>
<evidence type="ECO:0000259" key="3">
    <source>
        <dbReference type="Pfam" id="PF14361"/>
    </source>
</evidence>
<feature type="domain" description="RsbT co-antagonist protein RsbRD N-terminal" evidence="3">
    <location>
        <begin position="33"/>
        <end position="140"/>
    </location>
</feature>
<comment type="caution">
    <text evidence="5">The sequence shown here is derived from an EMBL/GenBank/DDBJ whole genome shotgun (WGS) entry which is preliminary data.</text>
</comment>
<dbReference type="InterPro" id="IPR025751">
    <property type="entry name" value="RsbRD_N_dom"/>
</dbReference>
<dbReference type="OrthoDB" id="5241664at2"/>
<evidence type="ECO:0000313" key="6">
    <source>
        <dbReference type="Proteomes" id="UP000029713"/>
    </source>
</evidence>
<evidence type="ECO:0000259" key="2">
    <source>
        <dbReference type="Pfam" id="PF13556"/>
    </source>
</evidence>
<keyword evidence="6" id="KW-1185">Reference proteome</keyword>
<reference evidence="5 6" key="1">
    <citation type="submission" date="2014-07" db="EMBL/GenBank/DDBJ databases">
        <title>Biosystematic studies on Modestobacter strains isolated from extreme hyper-arid desert soil and from historic building.</title>
        <authorList>
            <person name="Bukarasam K."/>
            <person name="Bull A."/>
            <person name="Girard G."/>
            <person name="van Wezel G."/>
            <person name="Goodfellow M."/>
        </authorList>
    </citation>
    <scope>NUCLEOTIDE SEQUENCE [LARGE SCALE GENOMIC DNA]</scope>
    <source>
        <strain evidence="5 6">KNN45-2b</strain>
    </source>
</reference>
<dbReference type="PANTHER" id="PTHR33744:SF1">
    <property type="entry name" value="DNA-BINDING TRANSCRIPTIONAL ACTIVATOR ADER"/>
    <property type="match status" value="1"/>
</dbReference>
<evidence type="ECO:0000256" key="1">
    <source>
        <dbReference type="ARBA" id="ARBA00006754"/>
    </source>
</evidence>
<feature type="domain" description="CdaR GGDEF-like" evidence="4">
    <location>
        <begin position="149"/>
        <end position="281"/>
    </location>
</feature>
<dbReference type="EMBL" id="JPMX01000024">
    <property type="protein sequence ID" value="KGH47338.1"/>
    <property type="molecule type" value="Genomic_DNA"/>
</dbReference>
<dbReference type="InterPro" id="IPR042070">
    <property type="entry name" value="PucR_C-HTH_sf"/>
</dbReference>
<evidence type="ECO:0000313" key="5">
    <source>
        <dbReference type="EMBL" id="KGH47338.1"/>
    </source>
</evidence>
<evidence type="ECO:0000259" key="4">
    <source>
        <dbReference type="Pfam" id="PF17853"/>
    </source>
</evidence>
<dbReference type="Gene3D" id="1.10.10.2840">
    <property type="entry name" value="PucR C-terminal helix-turn-helix domain"/>
    <property type="match status" value="1"/>
</dbReference>
<accession>A0A098Y934</accession>
<feature type="domain" description="PucR C-terminal helix-turn-helix" evidence="2">
    <location>
        <begin position="331"/>
        <end position="387"/>
    </location>
</feature>
<dbReference type="Pfam" id="PF13556">
    <property type="entry name" value="HTH_30"/>
    <property type="match status" value="1"/>
</dbReference>
<dbReference type="Proteomes" id="UP000029713">
    <property type="component" value="Unassembled WGS sequence"/>
</dbReference>
<dbReference type="RefSeq" id="WP_036334884.1">
    <property type="nucleotide sequence ID" value="NZ_JPMX01000024.1"/>
</dbReference>
<protein>
    <recommendedName>
        <fullName evidence="7">PucR family transcriptional regulator</fullName>
    </recommendedName>
</protein>
<evidence type="ECO:0008006" key="7">
    <source>
        <dbReference type="Google" id="ProtNLM"/>
    </source>
</evidence>
<dbReference type="Pfam" id="PF17853">
    <property type="entry name" value="GGDEF_2"/>
    <property type="match status" value="1"/>
</dbReference>
<comment type="similarity">
    <text evidence="1">Belongs to the CdaR family.</text>
</comment>
<organism evidence="5 6">
    <name type="scientific">Modestobacter caceresii</name>
    <dbReference type="NCBI Taxonomy" id="1522368"/>
    <lineage>
        <taxon>Bacteria</taxon>
        <taxon>Bacillati</taxon>
        <taxon>Actinomycetota</taxon>
        <taxon>Actinomycetes</taxon>
        <taxon>Geodermatophilales</taxon>
        <taxon>Geodermatophilaceae</taxon>
        <taxon>Modestobacter</taxon>
    </lineage>
</organism>
<name>A0A098Y934_9ACTN</name>
<dbReference type="AlphaFoldDB" id="A0A098Y934"/>